<dbReference type="InterPro" id="IPR054446">
    <property type="entry name" value="CIMIP3-like"/>
</dbReference>
<evidence type="ECO:0000313" key="3">
    <source>
        <dbReference type="Proteomes" id="UP000007754"/>
    </source>
</evidence>
<dbReference type="Ensembl" id="ENSTGUT00000028428.1">
    <property type="protein sequence ID" value="ENSTGUP00000036477.1"/>
    <property type="gene ID" value="ENSTGUG00000024836.1"/>
</dbReference>
<keyword evidence="3" id="KW-1185">Reference proteome</keyword>
<protein>
    <submittedName>
        <fullName evidence="2">Uncharacterized protein</fullName>
    </submittedName>
</protein>
<accession>A0A674HPB7</accession>
<organism evidence="2 3">
    <name type="scientific">Taeniopygia guttata</name>
    <name type="common">Zebra finch</name>
    <name type="synonym">Poephila guttata</name>
    <dbReference type="NCBI Taxonomy" id="59729"/>
    <lineage>
        <taxon>Eukaryota</taxon>
        <taxon>Metazoa</taxon>
        <taxon>Chordata</taxon>
        <taxon>Craniata</taxon>
        <taxon>Vertebrata</taxon>
        <taxon>Euteleostomi</taxon>
        <taxon>Archelosauria</taxon>
        <taxon>Archosauria</taxon>
        <taxon>Dinosauria</taxon>
        <taxon>Saurischia</taxon>
        <taxon>Theropoda</taxon>
        <taxon>Coelurosauria</taxon>
        <taxon>Aves</taxon>
        <taxon>Neognathae</taxon>
        <taxon>Neoaves</taxon>
        <taxon>Telluraves</taxon>
        <taxon>Australaves</taxon>
        <taxon>Passeriformes</taxon>
        <taxon>Passeroidea</taxon>
        <taxon>Estrildidae</taxon>
        <taxon>Estrildinae</taxon>
        <taxon>Taeniopygia</taxon>
    </lineage>
</organism>
<reference evidence="2" key="2">
    <citation type="submission" date="2025-09" db="UniProtKB">
        <authorList>
            <consortium name="Ensembl"/>
        </authorList>
    </citation>
    <scope>IDENTIFICATION</scope>
</reference>
<dbReference type="Proteomes" id="UP000007754">
    <property type="component" value="Unplaced"/>
</dbReference>
<dbReference type="OMA" id="GESHKAQ"/>
<proteinExistence type="predicted"/>
<sequence length="119" mass="12998">RMCKPPAPQHSHCPDRPCRSSQAFLPRTRPPPAAPLGSRFVPVVAHAGGRPLSSFHFVFYQPGWPNSLSPFRTAQKPSGSPHCPPGTRHGRQRLDVPSADPGQWRSFHGPKPGAAQNQQ</sequence>
<feature type="compositionally biased region" description="Polar residues" evidence="1">
    <location>
        <begin position="68"/>
        <end position="78"/>
    </location>
</feature>
<evidence type="ECO:0000256" key="1">
    <source>
        <dbReference type="SAM" id="MobiDB-lite"/>
    </source>
</evidence>
<feature type="region of interest" description="Disordered" evidence="1">
    <location>
        <begin position="1"/>
        <end position="35"/>
    </location>
</feature>
<dbReference type="PANTHER" id="PTHR35444">
    <property type="entry name" value="RIKEN CDNA 1700001C19 GENE"/>
    <property type="match status" value="1"/>
</dbReference>
<dbReference type="Pfam" id="PF22581">
    <property type="entry name" value="CIMIP3"/>
    <property type="match status" value="1"/>
</dbReference>
<dbReference type="AlphaFoldDB" id="A0A674HPB7"/>
<reference evidence="2" key="1">
    <citation type="submission" date="2025-08" db="UniProtKB">
        <authorList>
            <consortium name="Ensembl"/>
        </authorList>
    </citation>
    <scope>IDENTIFICATION</scope>
</reference>
<dbReference type="InParanoid" id="A0A674HPB7"/>
<dbReference type="GeneTree" id="ENSGT00960000189479"/>
<name>A0A674HPB7_TAEGU</name>
<feature type="region of interest" description="Disordered" evidence="1">
    <location>
        <begin position="68"/>
        <end position="119"/>
    </location>
</feature>
<evidence type="ECO:0000313" key="2">
    <source>
        <dbReference type="Ensembl" id="ENSTGUP00000036477.1"/>
    </source>
</evidence>
<dbReference type="PANTHER" id="PTHR35444:SF1">
    <property type="entry name" value="RIKEN CDNA 1700001C19 GENE"/>
    <property type="match status" value="1"/>
</dbReference>